<dbReference type="Pfam" id="PF06319">
    <property type="entry name" value="MmcB-like"/>
    <property type="match status" value="1"/>
</dbReference>
<dbReference type="Proteomes" id="UP000571950">
    <property type="component" value="Unassembled WGS sequence"/>
</dbReference>
<evidence type="ECO:0000313" key="1">
    <source>
        <dbReference type="EMBL" id="MBB3927738.1"/>
    </source>
</evidence>
<gene>
    <name evidence="1" type="ORF">GGR43_003471</name>
</gene>
<evidence type="ECO:0008006" key="3">
    <source>
        <dbReference type="Google" id="ProtNLM"/>
    </source>
</evidence>
<dbReference type="EMBL" id="JACIDT010000014">
    <property type="protein sequence ID" value="MBB3927738.1"/>
    <property type="molecule type" value="Genomic_DNA"/>
</dbReference>
<keyword evidence="2" id="KW-1185">Reference proteome</keyword>
<dbReference type="InterPro" id="IPR009394">
    <property type="entry name" value="MmcB-like"/>
</dbReference>
<comment type="caution">
    <text evidence="1">The sequence shown here is derived from an EMBL/GenBank/DDBJ whole genome shotgun (WGS) entry which is preliminary data.</text>
</comment>
<organism evidence="1 2">
    <name type="scientific">Sphingobium jiangsuense</name>
    <dbReference type="NCBI Taxonomy" id="870476"/>
    <lineage>
        <taxon>Bacteria</taxon>
        <taxon>Pseudomonadati</taxon>
        <taxon>Pseudomonadota</taxon>
        <taxon>Alphaproteobacteria</taxon>
        <taxon>Sphingomonadales</taxon>
        <taxon>Sphingomonadaceae</taxon>
        <taxon>Sphingobium</taxon>
    </lineage>
</organism>
<sequence>MTDMPPPPDLADFGTEPLSAALQGAAAVTRGVCRLFRRHDIFTVTEMPLRNNRRADLMGLSKNGDIVIVEIKCARGDLLGDAKWTDYLDFCDRFYWAVCPEILCEELHQDRFLPERTGLIVADAYDAEIVRPAGLHPLAASRRKVETLRLARQAMRRLTGISDPGFGLMIDQD</sequence>
<proteinExistence type="predicted"/>
<accession>A0A7W6BIX1</accession>
<reference evidence="1 2" key="1">
    <citation type="submission" date="2020-08" db="EMBL/GenBank/DDBJ databases">
        <title>Genomic Encyclopedia of Type Strains, Phase IV (KMG-IV): sequencing the most valuable type-strain genomes for metagenomic binning, comparative biology and taxonomic classification.</title>
        <authorList>
            <person name="Goeker M."/>
        </authorList>
    </citation>
    <scope>NUCLEOTIDE SEQUENCE [LARGE SCALE GENOMIC DNA]</scope>
    <source>
        <strain evidence="1 2">DSM 26189</strain>
    </source>
</reference>
<dbReference type="AlphaFoldDB" id="A0A7W6BIX1"/>
<name>A0A7W6BIX1_9SPHN</name>
<evidence type="ECO:0000313" key="2">
    <source>
        <dbReference type="Proteomes" id="UP000571950"/>
    </source>
</evidence>
<protein>
    <recommendedName>
        <fullName evidence="3">DNA repair protein MmcB-related protein</fullName>
    </recommendedName>
</protein>